<evidence type="ECO:0000256" key="3">
    <source>
        <dbReference type="ARBA" id="ARBA00022603"/>
    </source>
</evidence>
<comment type="similarity">
    <text evidence="2 7">Belongs to the NDUFAF7 family.</text>
</comment>
<comment type="subcellular location">
    <subcellularLocation>
        <location evidence="1 7">Mitochondrion</location>
    </subcellularLocation>
</comment>
<evidence type="ECO:0000256" key="1">
    <source>
        <dbReference type="ARBA" id="ARBA00004173"/>
    </source>
</evidence>
<keyword evidence="3 7" id="KW-0489">Methyltransferase</keyword>
<keyword evidence="10" id="KW-1185">Reference proteome</keyword>
<dbReference type="PANTHER" id="PTHR12049">
    <property type="entry name" value="PROTEIN ARGININE METHYLTRANSFERASE NDUFAF7, MITOCHONDRIAL"/>
    <property type="match status" value="1"/>
</dbReference>
<dbReference type="Gene3D" id="3.40.50.12710">
    <property type="match status" value="1"/>
</dbReference>
<gene>
    <name evidence="9" type="ORF">OH76DRAFT_13110</name>
</gene>
<dbReference type="GO" id="GO:0032981">
    <property type="term" value="P:mitochondrial respiratory chain complex I assembly"/>
    <property type="evidence" value="ECO:0007669"/>
    <property type="project" value="TreeGrafter"/>
</dbReference>
<organism evidence="9 10">
    <name type="scientific">Lentinus brumalis</name>
    <dbReference type="NCBI Taxonomy" id="2498619"/>
    <lineage>
        <taxon>Eukaryota</taxon>
        <taxon>Fungi</taxon>
        <taxon>Dikarya</taxon>
        <taxon>Basidiomycota</taxon>
        <taxon>Agaricomycotina</taxon>
        <taxon>Agaricomycetes</taxon>
        <taxon>Polyporales</taxon>
        <taxon>Polyporaceae</taxon>
        <taxon>Lentinus</taxon>
    </lineage>
</organism>
<proteinExistence type="inferred from homology"/>
<name>A0A371DX33_9APHY</name>
<evidence type="ECO:0000313" key="10">
    <source>
        <dbReference type="Proteomes" id="UP000256964"/>
    </source>
</evidence>
<sequence>MTWARNRGLLRSATQWPRRPQNGTARRYYGTGLEHITAVEKILLDTIKATGPISYAQYMQMCLSHPTAGYYMNPSNAVLGSRGDFITSPEISQVFGELLGVWLLSQWMHAGQARKIRLVELGPGRGTLMHDMLRVFSQFPAARSATEEIHLVETSPAMRSTQEAKLGPLAQSNGWNLSWRDAVDDIPHDASKFTLVVAHEFFDALPFHLLQKTERGWQELLIASGPDHTAPTTLKGAAGPSLDFSSVSSTATLAARLRQVLSPTPTASSTLLGLSSPRFQKLPVGSRVEVSPGSFKIARQVAELLHEDGVRSAGSALIVDYGGDRAYGNSFRAFKYHKIVDVFHRPGECDLTVNVDFAYLQEAVTDLASHHGPITQALFLHRMGLQARVNALKATAKDDDRKKQIDHAASRLVDPTGMGSQYKVMALMGKREAEPTEEERWPFVDLREQSKSKR</sequence>
<evidence type="ECO:0000256" key="7">
    <source>
        <dbReference type="RuleBase" id="RU364114"/>
    </source>
</evidence>
<accession>A0A371DX33</accession>
<feature type="region of interest" description="Disordered" evidence="8">
    <location>
        <begin position="430"/>
        <end position="454"/>
    </location>
</feature>
<comment type="function">
    <text evidence="7">Arginine methyltransferase involved in the assembly or stability of mitochondrial NADH:ubiquinone oxidoreductase complex (complex I).</text>
</comment>
<dbReference type="SUPFAM" id="SSF53335">
    <property type="entry name" value="S-adenosyl-L-methionine-dependent methyltransferases"/>
    <property type="match status" value="1"/>
</dbReference>
<evidence type="ECO:0000256" key="6">
    <source>
        <dbReference type="ARBA" id="ARBA00048612"/>
    </source>
</evidence>
<dbReference type="Proteomes" id="UP000256964">
    <property type="component" value="Unassembled WGS sequence"/>
</dbReference>
<protein>
    <recommendedName>
        <fullName evidence="7">Protein arginine methyltransferase NDUFAF7</fullName>
        <ecNumber evidence="7">2.1.1.320</ecNumber>
    </recommendedName>
</protein>
<reference evidence="9 10" key="1">
    <citation type="journal article" date="2018" name="Biotechnol. Biofuels">
        <title>Integrative visual omics of the white-rot fungus Polyporus brumalis exposes the biotechnological potential of its oxidative enzymes for delignifying raw plant biomass.</title>
        <authorList>
            <person name="Miyauchi S."/>
            <person name="Rancon A."/>
            <person name="Drula E."/>
            <person name="Hage H."/>
            <person name="Chaduli D."/>
            <person name="Favel A."/>
            <person name="Grisel S."/>
            <person name="Henrissat B."/>
            <person name="Herpoel-Gimbert I."/>
            <person name="Ruiz-Duenas F.J."/>
            <person name="Chevret D."/>
            <person name="Hainaut M."/>
            <person name="Lin J."/>
            <person name="Wang M."/>
            <person name="Pangilinan J."/>
            <person name="Lipzen A."/>
            <person name="Lesage-Meessen L."/>
            <person name="Navarro D."/>
            <person name="Riley R."/>
            <person name="Grigoriev I.V."/>
            <person name="Zhou S."/>
            <person name="Raouche S."/>
            <person name="Rosso M.N."/>
        </authorList>
    </citation>
    <scope>NUCLEOTIDE SEQUENCE [LARGE SCALE GENOMIC DNA]</scope>
    <source>
        <strain evidence="9 10">BRFM 1820</strain>
    </source>
</reference>
<dbReference type="AlphaFoldDB" id="A0A371DX33"/>
<dbReference type="GO" id="GO:0035243">
    <property type="term" value="F:protein-arginine omega-N symmetric methyltransferase activity"/>
    <property type="evidence" value="ECO:0007669"/>
    <property type="project" value="UniProtKB-EC"/>
</dbReference>
<dbReference type="InterPro" id="IPR038375">
    <property type="entry name" value="NDUFAF7_sf"/>
</dbReference>
<dbReference type="InterPro" id="IPR029063">
    <property type="entry name" value="SAM-dependent_MTases_sf"/>
</dbReference>
<dbReference type="STRING" id="139420.A0A371DX33"/>
<dbReference type="Pfam" id="PF02636">
    <property type="entry name" value="Methyltransf_28"/>
    <property type="match status" value="1"/>
</dbReference>
<evidence type="ECO:0000256" key="2">
    <source>
        <dbReference type="ARBA" id="ARBA00005891"/>
    </source>
</evidence>
<evidence type="ECO:0000256" key="8">
    <source>
        <dbReference type="SAM" id="MobiDB-lite"/>
    </source>
</evidence>
<keyword evidence="5 7" id="KW-0496">Mitochondrion</keyword>
<dbReference type="FunFam" id="3.40.50.12710:FF:000008">
    <property type="entry name" value="Protein arginine methyltransferase NDUFAF7"/>
    <property type="match status" value="1"/>
</dbReference>
<evidence type="ECO:0000256" key="4">
    <source>
        <dbReference type="ARBA" id="ARBA00022679"/>
    </source>
</evidence>
<comment type="catalytic activity">
    <reaction evidence="6 7">
        <text>L-arginyl-[protein] + 2 S-adenosyl-L-methionine = N(omega),N(omega)'-dimethyl-L-arginyl-[protein] + 2 S-adenosyl-L-homocysteine + 2 H(+)</text>
        <dbReference type="Rhea" id="RHEA:48108"/>
        <dbReference type="Rhea" id="RHEA-COMP:10532"/>
        <dbReference type="Rhea" id="RHEA-COMP:11992"/>
        <dbReference type="ChEBI" id="CHEBI:15378"/>
        <dbReference type="ChEBI" id="CHEBI:29965"/>
        <dbReference type="ChEBI" id="CHEBI:57856"/>
        <dbReference type="ChEBI" id="CHEBI:59789"/>
        <dbReference type="ChEBI" id="CHEBI:88221"/>
        <dbReference type="EC" id="2.1.1.320"/>
    </reaction>
</comment>
<dbReference type="InterPro" id="IPR003788">
    <property type="entry name" value="NDUFAF7"/>
</dbReference>
<dbReference type="EMBL" id="KZ857379">
    <property type="protein sequence ID" value="RDX57085.1"/>
    <property type="molecule type" value="Genomic_DNA"/>
</dbReference>
<dbReference type="OrthoDB" id="438553at2759"/>
<dbReference type="EC" id="2.1.1.320" evidence="7"/>
<dbReference type="GO" id="GO:0032259">
    <property type="term" value="P:methylation"/>
    <property type="evidence" value="ECO:0007669"/>
    <property type="project" value="UniProtKB-KW"/>
</dbReference>
<evidence type="ECO:0000313" key="9">
    <source>
        <dbReference type="EMBL" id="RDX57085.1"/>
    </source>
</evidence>
<dbReference type="PANTHER" id="PTHR12049:SF7">
    <property type="entry name" value="PROTEIN ARGININE METHYLTRANSFERASE NDUFAF7, MITOCHONDRIAL"/>
    <property type="match status" value="1"/>
</dbReference>
<dbReference type="GO" id="GO:0005739">
    <property type="term" value="C:mitochondrion"/>
    <property type="evidence" value="ECO:0007669"/>
    <property type="project" value="UniProtKB-SubCell"/>
</dbReference>
<evidence type="ECO:0000256" key="5">
    <source>
        <dbReference type="ARBA" id="ARBA00023128"/>
    </source>
</evidence>
<keyword evidence="4 7" id="KW-0808">Transferase</keyword>